<keyword evidence="2" id="KW-1185">Reference proteome</keyword>
<name>A0ABX7M8Z1_9RHOO</name>
<organism evidence="1 2">
    <name type="scientific">Niveibacterium microcysteis</name>
    <dbReference type="NCBI Taxonomy" id="2811415"/>
    <lineage>
        <taxon>Bacteria</taxon>
        <taxon>Pseudomonadati</taxon>
        <taxon>Pseudomonadota</taxon>
        <taxon>Betaproteobacteria</taxon>
        <taxon>Rhodocyclales</taxon>
        <taxon>Rhodocyclaceae</taxon>
        <taxon>Niveibacterium</taxon>
    </lineage>
</organism>
<sequence length="64" mass="7031">MSATLPLPCAGRCRHFAPESSHCHLHGKGIEAPFEQRCDHHEVMESFSVSSNLSLLDGLDLDRG</sequence>
<reference evidence="1 2" key="1">
    <citation type="submission" date="2021-02" db="EMBL/GenBank/DDBJ databases">
        <title>Niveibacterium changnyeongensis HC41.</title>
        <authorList>
            <person name="Kang M."/>
        </authorList>
    </citation>
    <scope>NUCLEOTIDE SEQUENCE [LARGE SCALE GENOMIC DNA]</scope>
    <source>
        <strain evidence="1 2">HC41</strain>
    </source>
</reference>
<gene>
    <name evidence="1" type="ORF">JY500_02930</name>
</gene>
<proteinExistence type="predicted"/>
<dbReference type="Proteomes" id="UP000663570">
    <property type="component" value="Chromosome"/>
</dbReference>
<dbReference type="RefSeq" id="WP_172201042.1">
    <property type="nucleotide sequence ID" value="NZ_CP071060.1"/>
</dbReference>
<dbReference type="EMBL" id="CP071060">
    <property type="protein sequence ID" value="QSI77628.1"/>
    <property type="molecule type" value="Genomic_DNA"/>
</dbReference>
<protein>
    <submittedName>
        <fullName evidence="1">Uncharacterized protein</fullName>
    </submittedName>
</protein>
<evidence type="ECO:0000313" key="2">
    <source>
        <dbReference type="Proteomes" id="UP000663570"/>
    </source>
</evidence>
<evidence type="ECO:0000313" key="1">
    <source>
        <dbReference type="EMBL" id="QSI77628.1"/>
    </source>
</evidence>
<accession>A0ABX7M8Z1</accession>